<evidence type="ECO:0000259" key="2">
    <source>
        <dbReference type="PROSITE" id="PS50835"/>
    </source>
</evidence>
<gene>
    <name evidence="3" type="ORF">RND81_13G114500</name>
</gene>
<dbReference type="InterPro" id="IPR007110">
    <property type="entry name" value="Ig-like_dom"/>
</dbReference>
<accession>A0AAW1H090</accession>
<evidence type="ECO:0000256" key="1">
    <source>
        <dbReference type="SAM" id="MobiDB-lite"/>
    </source>
</evidence>
<reference evidence="3" key="1">
    <citation type="submission" date="2024-03" db="EMBL/GenBank/DDBJ databases">
        <title>WGS assembly of Saponaria officinalis var. Norfolk2.</title>
        <authorList>
            <person name="Jenkins J."/>
            <person name="Shu S."/>
            <person name="Grimwood J."/>
            <person name="Barry K."/>
            <person name="Goodstein D."/>
            <person name="Schmutz J."/>
            <person name="Leebens-Mack J."/>
            <person name="Osbourn A."/>
        </authorList>
    </citation>
    <scope>NUCLEOTIDE SEQUENCE [LARGE SCALE GENOMIC DNA]</scope>
    <source>
        <strain evidence="3">JIC</strain>
    </source>
</reference>
<dbReference type="PANTHER" id="PTHR33167">
    <property type="entry name" value="TRANSCRIPTION FACTOR, PUTATIVE (DUF863)-RELATED"/>
    <property type="match status" value="1"/>
</dbReference>
<dbReference type="Proteomes" id="UP001443914">
    <property type="component" value="Unassembled WGS sequence"/>
</dbReference>
<protein>
    <recommendedName>
        <fullName evidence="2">Ig-like domain-containing protein</fullName>
    </recommendedName>
</protein>
<dbReference type="InterPro" id="IPR008581">
    <property type="entry name" value="DUF863_pln"/>
</dbReference>
<dbReference type="Pfam" id="PF05904">
    <property type="entry name" value="DUF863"/>
    <property type="match status" value="1"/>
</dbReference>
<sequence length="610" mass="68742">MQCKSYFPVYKSHFDFNVNTNSGSGLVCNGNGTFQFGNHNSHGNSCAYQAEFGFKELLRQTMLMQEVTFKDQVQELHQIYRRHRELMTEIKTNKAFMKRLHSEVQSSNSSAILTSSCRQASYCITEYKTPDVSVSLHDNDTLDKLVEPKKVKTIGGKILDLELPAEVYIDNDEWESLGDAQYTECLTSAGCVTDLNEPPTTFHLENCDRFPEKERDDDSFNNRNAESSDVDKNRSCRLGKNTLLVQALASLNNQAPSIKTAKFYRKSKGSAEQKFKSFNSGQNVSAKENGINLPDSLDGETMRKSKRYRVVDINLPCDPASDDDEPVYVDDLGYDCKTSGHFDLNMCMTDDKFPKKYSSPEKNITEIDLEAPTSPQVAERPPPRGDSEDTLEACVLAAAEAIVSMSCKSKTCLFSKTKDWQNREISDSVGLEWFAGLVHSLSTALDTDNGALEFDDSDDFEALTLNLTETKPEEYLCKNSVEISSQTFSASLIVQTKGRTRSRKRLKRRDFQREVLPSIASLSRYEVTEDIHLIEGLMEVAGTPWHLKSRRVCRTGRKSRVIKQHTPATDVFESEVEFGMSWGKGNRRPRGHRSPVSPNTALLRWLKLAA</sequence>
<feature type="region of interest" description="Disordered" evidence="1">
    <location>
        <begin position="365"/>
        <end position="389"/>
    </location>
</feature>
<dbReference type="PANTHER" id="PTHR33167:SF18">
    <property type="entry name" value="GB|AAF67766.1"/>
    <property type="match status" value="1"/>
</dbReference>
<dbReference type="EMBL" id="JBDFQZ010000013">
    <property type="protein sequence ID" value="KAK9669186.1"/>
    <property type="molecule type" value="Genomic_DNA"/>
</dbReference>
<dbReference type="PROSITE" id="PS50835">
    <property type="entry name" value="IG_LIKE"/>
    <property type="match status" value="1"/>
</dbReference>
<feature type="compositionally biased region" description="Basic and acidic residues" evidence="1">
    <location>
        <begin position="211"/>
        <end position="220"/>
    </location>
</feature>
<keyword evidence="4" id="KW-1185">Reference proteome</keyword>
<proteinExistence type="predicted"/>
<name>A0AAW1H090_SAPOF</name>
<feature type="region of interest" description="Disordered" evidence="1">
    <location>
        <begin position="211"/>
        <end position="232"/>
    </location>
</feature>
<evidence type="ECO:0000313" key="4">
    <source>
        <dbReference type="Proteomes" id="UP001443914"/>
    </source>
</evidence>
<comment type="caution">
    <text evidence="3">The sequence shown here is derived from an EMBL/GenBank/DDBJ whole genome shotgun (WGS) entry which is preliminary data.</text>
</comment>
<dbReference type="AlphaFoldDB" id="A0AAW1H090"/>
<organism evidence="3 4">
    <name type="scientific">Saponaria officinalis</name>
    <name type="common">Common soapwort</name>
    <name type="synonym">Lychnis saponaria</name>
    <dbReference type="NCBI Taxonomy" id="3572"/>
    <lineage>
        <taxon>Eukaryota</taxon>
        <taxon>Viridiplantae</taxon>
        <taxon>Streptophyta</taxon>
        <taxon>Embryophyta</taxon>
        <taxon>Tracheophyta</taxon>
        <taxon>Spermatophyta</taxon>
        <taxon>Magnoliopsida</taxon>
        <taxon>eudicotyledons</taxon>
        <taxon>Gunneridae</taxon>
        <taxon>Pentapetalae</taxon>
        <taxon>Caryophyllales</taxon>
        <taxon>Caryophyllaceae</taxon>
        <taxon>Caryophylleae</taxon>
        <taxon>Saponaria</taxon>
    </lineage>
</organism>
<feature type="domain" description="Ig-like" evidence="2">
    <location>
        <begin position="375"/>
        <end position="489"/>
    </location>
</feature>
<evidence type="ECO:0000313" key="3">
    <source>
        <dbReference type="EMBL" id="KAK9669186.1"/>
    </source>
</evidence>